<dbReference type="Proteomes" id="UP001482513">
    <property type="component" value="Unassembled WGS sequence"/>
</dbReference>
<reference evidence="1 2" key="1">
    <citation type="submission" date="2022-04" db="EMBL/GenBank/DDBJ databases">
        <title>Positive selection, recombination, and allopatry shape intraspecific diversity of widespread and dominant cyanobacteria.</title>
        <authorList>
            <person name="Wei J."/>
            <person name="Shu W."/>
            <person name="Hu C."/>
        </authorList>
    </citation>
    <scope>NUCLEOTIDE SEQUENCE [LARGE SCALE GENOMIC DNA]</scope>
    <source>
        <strain evidence="1 2">DQ-A4</strain>
    </source>
</reference>
<organism evidence="1 2">
    <name type="scientific">Leptolyngbya subtilissima DQ-A4</name>
    <dbReference type="NCBI Taxonomy" id="2933933"/>
    <lineage>
        <taxon>Bacteria</taxon>
        <taxon>Bacillati</taxon>
        <taxon>Cyanobacteriota</taxon>
        <taxon>Cyanophyceae</taxon>
        <taxon>Leptolyngbyales</taxon>
        <taxon>Leptolyngbyaceae</taxon>
        <taxon>Leptolyngbya group</taxon>
        <taxon>Leptolyngbya</taxon>
    </lineage>
</organism>
<gene>
    <name evidence="1" type="ORF">NC992_02510</name>
</gene>
<comment type="caution">
    <text evidence="1">The sequence shown here is derived from an EMBL/GenBank/DDBJ whole genome shotgun (WGS) entry which is preliminary data.</text>
</comment>
<evidence type="ECO:0000313" key="2">
    <source>
        <dbReference type="Proteomes" id="UP001482513"/>
    </source>
</evidence>
<evidence type="ECO:0000313" key="1">
    <source>
        <dbReference type="EMBL" id="MEP0945734.1"/>
    </source>
</evidence>
<keyword evidence="2" id="KW-1185">Reference proteome</keyword>
<accession>A0ABV0JYX8</accession>
<dbReference type="EMBL" id="JAMPKX010000001">
    <property type="protein sequence ID" value="MEP0945734.1"/>
    <property type="molecule type" value="Genomic_DNA"/>
</dbReference>
<name>A0ABV0JYX8_9CYAN</name>
<sequence>MPQGFFKGMLVGAVVSAIACLGLVKALAQPTDVLLSGRLAVDSATHPDSRMNNRLYLVDPKLEPVYLRSKATDTEALYRLLDKSIQLRGEFRQLTLTTGESVLEVEVKEVLNTNPSK</sequence>
<protein>
    <submittedName>
        <fullName evidence="1">Uncharacterized protein</fullName>
    </submittedName>
</protein>
<proteinExistence type="predicted"/>
<dbReference type="PROSITE" id="PS51257">
    <property type="entry name" value="PROKAR_LIPOPROTEIN"/>
    <property type="match status" value="1"/>
</dbReference>
<dbReference type="RefSeq" id="WP_190698968.1">
    <property type="nucleotide sequence ID" value="NZ_JAMPKX010000001.1"/>
</dbReference>